<dbReference type="InterPro" id="IPR036388">
    <property type="entry name" value="WH-like_DNA-bd_sf"/>
</dbReference>
<accession>A0AAU2JSD4</accession>
<gene>
    <name evidence="3" type="ORF">OG327_16995</name>
</gene>
<evidence type="ECO:0000259" key="2">
    <source>
        <dbReference type="SMART" id="SM00421"/>
    </source>
</evidence>
<dbReference type="PANTHER" id="PTHR34293">
    <property type="entry name" value="HTH-TYPE TRANSCRIPTIONAL REGULATOR TRMBL2"/>
    <property type="match status" value="1"/>
</dbReference>
<proteinExistence type="predicted"/>
<evidence type="ECO:0000313" key="3">
    <source>
        <dbReference type="EMBL" id="WTU74870.1"/>
    </source>
</evidence>
<dbReference type="GO" id="GO:0003677">
    <property type="term" value="F:DNA binding"/>
    <property type="evidence" value="ECO:0007669"/>
    <property type="project" value="InterPro"/>
</dbReference>
<dbReference type="InterPro" id="IPR051797">
    <property type="entry name" value="TrmB-like"/>
</dbReference>
<dbReference type="InterPro" id="IPR000792">
    <property type="entry name" value="Tscrpt_reg_LuxR_C"/>
</dbReference>
<dbReference type="SUPFAM" id="SSF46894">
    <property type="entry name" value="C-terminal effector domain of the bipartite response regulators"/>
    <property type="match status" value="1"/>
</dbReference>
<dbReference type="AlphaFoldDB" id="A0AAU2JSD4"/>
<feature type="region of interest" description="Disordered" evidence="1">
    <location>
        <begin position="68"/>
        <end position="93"/>
    </location>
</feature>
<dbReference type="PANTHER" id="PTHR34293:SF1">
    <property type="entry name" value="HTH-TYPE TRANSCRIPTIONAL REGULATOR TRMBL2"/>
    <property type="match status" value="1"/>
</dbReference>
<reference evidence="3" key="1">
    <citation type="submission" date="2022-10" db="EMBL/GenBank/DDBJ databases">
        <title>The complete genomes of actinobacterial strains from the NBC collection.</title>
        <authorList>
            <person name="Joergensen T.S."/>
            <person name="Alvarez Arevalo M."/>
            <person name="Sterndorff E.B."/>
            <person name="Faurdal D."/>
            <person name="Vuksanovic O."/>
            <person name="Mourched A.-S."/>
            <person name="Charusanti P."/>
            <person name="Shaw S."/>
            <person name="Blin K."/>
            <person name="Weber T."/>
        </authorList>
    </citation>
    <scope>NUCLEOTIDE SEQUENCE</scope>
    <source>
        <strain evidence="3">NBC_00049</strain>
    </source>
</reference>
<feature type="domain" description="HTH luxR-type" evidence="2">
    <location>
        <begin position="304"/>
        <end position="353"/>
    </location>
</feature>
<name>A0AAU2JSD4_9ACTN</name>
<evidence type="ECO:0000256" key="1">
    <source>
        <dbReference type="SAM" id="MobiDB-lite"/>
    </source>
</evidence>
<organism evidence="3">
    <name type="scientific">Streptomyces sp. NBC_00049</name>
    <dbReference type="NCBI Taxonomy" id="2903617"/>
    <lineage>
        <taxon>Bacteria</taxon>
        <taxon>Bacillati</taxon>
        <taxon>Actinomycetota</taxon>
        <taxon>Actinomycetes</taxon>
        <taxon>Kitasatosporales</taxon>
        <taxon>Streptomycetaceae</taxon>
        <taxon>Streptomyces</taxon>
    </lineage>
</organism>
<sequence>MYKSISEVGGTPPLGDLHVALYQWALEQGRLDPVKAAMRMGVPLDDVDAAVRDLSQLHLLRKEWVDQEESDALTDPDAGSAPDDPRDVDAAGYVPASPDAAAAHLVGPIEAEIQKRHREAERLRTHVMSMKSVFEESWQSHFMRHPIEHLTLLDTVRSTLERLSAGARTEVAAAHPRLPPQEALEEGLARTAEVIDRGISMRTLYPHSVLAHQYMQQHLTKMVALGAQVRTIGHIPDRIIFFDWETAIIADRRNSGGEAAVAIRDPSLVDHLYRAWESSWDSARPFTSAPSGVGYGAAKDELRRSIVRLLESGMKDEMAARRLSMSTSTYRRHVTDLMNELGAESRFQAGSYARRSGWLDG</sequence>
<dbReference type="Gene3D" id="1.10.10.10">
    <property type="entry name" value="Winged helix-like DNA-binding domain superfamily/Winged helix DNA-binding domain"/>
    <property type="match status" value="1"/>
</dbReference>
<dbReference type="EMBL" id="CP108264">
    <property type="protein sequence ID" value="WTU74870.1"/>
    <property type="molecule type" value="Genomic_DNA"/>
</dbReference>
<protein>
    <recommendedName>
        <fullName evidence="2">HTH luxR-type domain-containing protein</fullName>
    </recommendedName>
</protein>
<dbReference type="GO" id="GO:0006355">
    <property type="term" value="P:regulation of DNA-templated transcription"/>
    <property type="evidence" value="ECO:0007669"/>
    <property type="project" value="InterPro"/>
</dbReference>
<dbReference type="InterPro" id="IPR016032">
    <property type="entry name" value="Sig_transdc_resp-reg_C-effctor"/>
</dbReference>
<dbReference type="SMART" id="SM00421">
    <property type="entry name" value="HTH_LUXR"/>
    <property type="match status" value="1"/>
</dbReference>